<dbReference type="EMBL" id="CP066310">
    <property type="protein sequence ID" value="QQE90490.1"/>
    <property type="molecule type" value="Genomic_DNA"/>
</dbReference>
<accession>A0AAP9YHB1</accession>
<gene>
    <name evidence="1" type="ORF">GKQ51_09540</name>
</gene>
<protein>
    <submittedName>
        <fullName evidence="1">Uncharacterized protein</fullName>
    </submittedName>
</protein>
<dbReference type="AlphaFoldDB" id="A0AAP9YHB1"/>
<sequence length="159" mass="16951">MINQALFHQGLFHIPSVAKGISAALKRDGCIYGEAKVESILNAALQAYGAGRHDDYLGPTVMFAVFADLVDGIGADLGEPVDKEGFALDWTGGRYPHLEGLAMSIAQTCVKEISAASAAHEAMSGYGFGDVFVRMMEQGIGPEEAAKQLQAERIQPTKH</sequence>
<reference evidence="1 2" key="1">
    <citation type="submission" date="2020-12" db="EMBL/GenBank/DDBJ databases">
        <title>Genomic Analysis and Response surface optimization of nitrogen-fixing conditions for A. chroococcum strain HR1, Isolation from rhizosphere soil.</title>
        <authorList>
            <person name="Li J."/>
            <person name="Yang H."/>
            <person name="Liu H."/>
            <person name="Wang C."/>
            <person name="Tian Y."/>
            <person name="Lu X.Y."/>
        </authorList>
    </citation>
    <scope>NUCLEOTIDE SEQUENCE [LARGE SCALE GENOMIC DNA]</scope>
    <source>
        <strain evidence="1 2">HR1</strain>
    </source>
</reference>
<proteinExistence type="predicted"/>
<organism evidence="1 2">
    <name type="scientific">Azotobacter chroococcum</name>
    <dbReference type="NCBI Taxonomy" id="353"/>
    <lineage>
        <taxon>Bacteria</taxon>
        <taxon>Pseudomonadati</taxon>
        <taxon>Pseudomonadota</taxon>
        <taxon>Gammaproteobacteria</taxon>
        <taxon>Pseudomonadales</taxon>
        <taxon>Pseudomonadaceae</taxon>
        <taxon>Azotobacter</taxon>
    </lineage>
</organism>
<dbReference type="RefSeq" id="WP_198867810.1">
    <property type="nucleotide sequence ID" value="NZ_CP066310.1"/>
</dbReference>
<name>A0AAP9YHB1_9GAMM</name>
<evidence type="ECO:0000313" key="2">
    <source>
        <dbReference type="Proteomes" id="UP000596192"/>
    </source>
</evidence>
<dbReference type="Proteomes" id="UP000596192">
    <property type="component" value="Chromosome"/>
</dbReference>
<evidence type="ECO:0000313" key="1">
    <source>
        <dbReference type="EMBL" id="QQE90490.1"/>
    </source>
</evidence>